<sequence>MTHPGATTGSATRREHDLLGDREVPAHAYYGIQTLRAQENFHITGVPLSHFPRLIEALAQVKRATARANHALGALDDERAAAIEQACEEIAGGALHEHFVVDMIQGGAGTSTNMNANEVIANRALEILGHEKGDYEHLHPNNHVNLAQSTNDVYPTAVRLAMMLSFPALAEAMDTLIGALRDKGDEYADVLKMGRTQMQDAVPMTVGQEFRAWATTISEDVERLTRTARLFQEINLGATAIGTGITTDPRYAQLAARELSELTGVEFTVAADLVEATSDTGAFVTFSGVLKRIAVKISKICNDLRLLSSGPRAGFAEITLPAVQPGSSIMPGKVNPVIPEVVNQVAFEVIGNDLTVTFAAEGGQLQLNAFEPVICFNILESTRVMTRAMDTLAERCIRGITVNREVVDDYIHRSIGVVTALVPVIGYAAATDIASTALTTGRPVRELVLERGLIDEHRLELLLSPASMTRPVRATATGTIPALTEEAPDSGEIGRPLEQDPQELPIPDGGTV</sequence>
<dbReference type="Gene3D" id="1.10.275.10">
    <property type="entry name" value="Fumarase/aspartase (N-terminal domain)"/>
    <property type="match status" value="1"/>
</dbReference>
<dbReference type="Gene3D" id="1.10.40.30">
    <property type="entry name" value="Fumarase/aspartase (C-terminal domain)"/>
    <property type="match status" value="1"/>
</dbReference>
<dbReference type="InterPro" id="IPR051546">
    <property type="entry name" value="Aspartate_Ammonia-Lyase"/>
</dbReference>
<dbReference type="Proteomes" id="UP001597280">
    <property type="component" value="Unassembled WGS sequence"/>
</dbReference>
<evidence type="ECO:0000256" key="1">
    <source>
        <dbReference type="ARBA" id="ARBA00023239"/>
    </source>
</evidence>
<dbReference type="InterPro" id="IPR000362">
    <property type="entry name" value="Fumarate_lyase_fam"/>
</dbReference>
<keyword evidence="1 5" id="KW-0456">Lyase</keyword>
<feature type="domain" description="Fumarate lyase N-terminal" evidence="3">
    <location>
        <begin position="21"/>
        <end position="351"/>
    </location>
</feature>
<dbReference type="InterPro" id="IPR018951">
    <property type="entry name" value="Fumarase_C_C"/>
</dbReference>
<organism evidence="5 6">
    <name type="scientific">Brachybacterium rhamnosum</name>
    <dbReference type="NCBI Taxonomy" id="173361"/>
    <lineage>
        <taxon>Bacteria</taxon>
        <taxon>Bacillati</taxon>
        <taxon>Actinomycetota</taxon>
        <taxon>Actinomycetes</taxon>
        <taxon>Micrococcales</taxon>
        <taxon>Dermabacteraceae</taxon>
        <taxon>Brachybacterium</taxon>
    </lineage>
</organism>
<feature type="region of interest" description="Disordered" evidence="2">
    <location>
        <begin position="478"/>
        <end position="512"/>
    </location>
</feature>
<dbReference type="InterPro" id="IPR020557">
    <property type="entry name" value="Fumarate_lyase_CS"/>
</dbReference>
<dbReference type="InterPro" id="IPR022761">
    <property type="entry name" value="Fumarate_lyase_N"/>
</dbReference>
<keyword evidence="6" id="KW-1185">Reference proteome</keyword>
<dbReference type="Pfam" id="PF00206">
    <property type="entry name" value="Lyase_1"/>
    <property type="match status" value="1"/>
</dbReference>
<dbReference type="Pfam" id="PF10415">
    <property type="entry name" value="FumaraseC_C"/>
    <property type="match status" value="1"/>
</dbReference>
<proteinExistence type="predicted"/>
<dbReference type="EC" id="4.3.1.1" evidence="5"/>
<dbReference type="GO" id="GO:0008797">
    <property type="term" value="F:aspartate ammonia-lyase activity"/>
    <property type="evidence" value="ECO:0007669"/>
    <property type="project" value="UniProtKB-EC"/>
</dbReference>
<evidence type="ECO:0000313" key="5">
    <source>
        <dbReference type="EMBL" id="MFD1835340.1"/>
    </source>
</evidence>
<dbReference type="NCBIfam" id="NF008909">
    <property type="entry name" value="PRK12273.1"/>
    <property type="match status" value="1"/>
</dbReference>
<comment type="caution">
    <text evidence="5">The sequence shown here is derived from an EMBL/GenBank/DDBJ whole genome shotgun (WGS) entry which is preliminary data.</text>
</comment>
<evidence type="ECO:0000259" key="4">
    <source>
        <dbReference type="Pfam" id="PF10415"/>
    </source>
</evidence>
<gene>
    <name evidence="5" type="ORF">ACFSDA_09670</name>
</gene>
<dbReference type="PANTHER" id="PTHR42696:SF2">
    <property type="entry name" value="ASPARTATE AMMONIA-LYASE"/>
    <property type="match status" value="1"/>
</dbReference>
<name>A0ABW4PYT9_9MICO</name>
<evidence type="ECO:0000259" key="3">
    <source>
        <dbReference type="Pfam" id="PF00206"/>
    </source>
</evidence>
<dbReference type="EMBL" id="JBHUFL010000002">
    <property type="protein sequence ID" value="MFD1835340.1"/>
    <property type="molecule type" value="Genomic_DNA"/>
</dbReference>
<evidence type="ECO:0000313" key="6">
    <source>
        <dbReference type="Proteomes" id="UP001597280"/>
    </source>
</evidence>
<dbReference type="SUPFAM" id="SSF48557">
    <property type="entry name" value="L-aspartase-like"/>
    <property type="match status" value="1"/>
</dbReference>
<dbReference type="PROSITE" id="PS00163">
    <property type="entry name" value="FUMARATE_LYASES"/>
    <property type="match status" value="1"/>
</dbReference>
<dbReference type="InterPro" id="IPR024083">
    <property type="entry name" value="Fumarase/histidase_N"/>
</dbReference>
<protein>
    <submittedName>
        <fullName evidence="5">Aspartate ammonia-lyase</fullName>
        <ecNumber evidence="5">4.3.1.1</ecNumber>
    </submittedName>
</protein>
<dbReference type="CDD" id="cd01357">
    <property type="entry name" value="Aspartase"/>
    <property type="match status" value="1"/>
</dbReference>
<dbReference type="RefSeq" id="WP_137770102.1">
    <property type="nucleotide sequence ID" value="NZ_BAAAIS010000002.1"/>
</dbReference>
<evidence type="ECO:0000256" key="2">
    <source>
        <dbReference type="SAM" id="MobiDB-lite"/>
    </source>
</evidence>
<accession>A0ABW4PYT9</accession>
<dbReference type="PRINTS" id="PR00145">
    <property type="entry name" value="ARGSUCLYASE"/>
</dbReference>
<dbReference type="InterPro" id="IPR008948">
    <property type="entry name" value="L-Aspartase-like"/>
</dbReference>
<dbReference type="PRINTS" id="PR00149">
    <property type="entry name" value="FUMRATELYASE"/>
</dbReference>
<dbReference type="PANTHER" id="PTHR42696">
    <property type="entry name" value="ASPARTATE AMMONIA-LYASE"/>
    <property type="match status" value="1"/>
</dbReference>
<dbReference type="Gene3D" id="1.20.200.10">
    <property type="entry name" value="Fumarase/aspartase (Central domain)"/>
    <property type="match status" value="1"/>
</dbReference>
<reference evidence="6" key="1">
    <citation type="journal article" date="2019" name="Int. J. Syst. Evol. Microbiol.">
        <title>The Global Catalogue of Microorganisms (GCM) 10K type strain sequencing project: providing services to taxonomists for standard genome sequencing and annotation.</title>
        <authorList>
            <consortium name="The Broad Institute Genomics Platform"/>
            <consortium name="The Broad Institute Genome Sequencing Center for Infectious Disease"/>
            <person name="Wu L."/>
            <person name="Ma J."/>
        </authorList>
    </citation>
    <scope>NUCLEOTIDE SEQUENCE [LARGE SCALE GENOMIC DNA]</scope>
    <source>
        <strain evidence="6">JCM 11650</strain>
    </source>
</reference>
<feature type="domain" description="Fumarase C C-terminal" evidence="4">
    <location>
        <begin position="418"/>
        <end position="470"/>
    </location>
</feature>